<dbReference type="GO" id="GO:0000981">
    <property type="term" value="F:DNA-binding transcription factor activity, RNA polymerase II-specific"/>
    <property type="evidence" value="ECO:0000318"/>
    <property type="project" value="GO_Central"/>
</dbReference>
<dbReference type="GO" id="GO:0000978">
    <property type="term" value="F:RNA polymerase II cis-regulatory region sequence-specific DNA binding"/>
    <property type="evidence" value="ECO:0000318"/>
    <property type="project" value="GO_Central"/>
</dbReference>
<evidence type="ECO:0000256" key="5">
    <source>
        <dbReference type="ARBA" id="ARBA00023242"/>
    </source>
</evidence>
<dbReference type="EnsemblPlants" id="PNT77126">
    <property type="protein sequence ID" value="PNT77126"/>
    <property type="gene ID" value="BRADI_1g58100v3"/>
</dbReference>
<reference evidence="7" key="2">
    <citation type="submission" date="2017-06" db="EMBL/GenBank/DDBJ databases">
        <title>WGS assembly of Brachypodium distachyon.</title>
        <authorList>
            <consortium name="The International Brachypodium Initiative"/>
            <person name="Lucas S."/>
            <person name="Harmon-Smith M."/>
            <person name="Lail K."/>
            <person name="Tice H."/>
            <person name="Grimwood J."/>
            <person name="Bruce D."/>
            <person name="Barry K."/>
            <person name="Shu S."/>
            <person name="Lindquist E."/>
            <person name="Wang M."/>
            <person name="Pitluck S."/>
            <person name="Vogel J.P."/>
            <person name="Garvin D.F."/>
            <person name="Mockler T.C."/>
            <person name="Schmutz J."/>
            <person name="Rokhsar D."/>
            <person name="Bevan M.W."/>
        </authorList>
    </citation>
    <scope>NUCLEOTIDE SEQUENCE</scope>
    <source>
        <strain evidence="7">Bd21</strain>
    </source>
</reference>
<evidence type="ECO:0000259" key="6">
    <source>
        <dbReference type="PROSITE" id="PS50066"/>
    </source>
</evidence>
<dbReference type="OrthoDB" id="679952at2759"/>
<dbReference type="Gene3D" id="3.40.1810.10">
    <property type="entry name" value="Transcription factor, MADS-box"/>
    <property type="match status" value="1"/>
</dbReference>
<comment type="subcellular location">
    <subcellularLocation>
        <location evidence="1">Nucleus</location>
    </subcellularLocation>
</comment>
<dbReference type="InterPro" id="IPR050142">
    <property type="entry name" value="MADS-box/MEF2_TF"/>
</dbReference>
<dbReference type="EMBL" id="CM000880">
    <property type="protein sequence ID" value="PNT77126.1"/>
    <property type="molecule type" value="Genomic_DNA"/>
</dbReference>
<keyword evidence="4" id="KW-0804">Transcription</keyword>
<evidence type="ECO:0000256" key="3">
    <source>
        <dbReference type="ARBA" id="ARBA00023125"/>
    </source>
</evidence>
<accession>A0A2K2DS75</accession>
<evidence type="ECO:0000313" key="8">
    <source>
        <dbReference type="EnsemblPlants" id="PNT77126"/>
    </source>
</evidence>
<evidence type="ECO:0000313" key="9">
    <source>
        <dbReference type="Proteomes" id="UP000008810"/>
    </source>
</evidence>
<dbReference type="InterPro" id="IPR036879">
    <property type="entry name" value="TF_MADSbox_sf"/>
</dbReference>
<dbReference type="FunFam" id="3.40.1810.10:FF:000031">
    <property type="entry name" value="MADS-box transcription factor 54"/>
    <property type="match status" value="1"/>
</dbReference>
<organism evidence="7">
    <name type="scientific">Brachypodium distachyon</name>
    <name type="common">Purple false brome</name>
    <name type="synonym">Trachynia distachya</name>
    <dbReference type="NCBI Taxonomy" id="15368"/>
    <lineage>
        <taxon>Eukaryota</taxon>
        <taxon>Viridiplantae</taxon>
        <taxon>Streptophyta</taxon>
        <taxon>Embryophyta</taxon>
        <taxon>Tracheophyta</taxon>
        <taxon>Spermatophyta</taxon>
        <taxon>Magnoliopsida</taxon>
        <taxon>Liliopsida</taxon>
        <taxon>Poales</taxon>
        <taxon>Poaceae</taxon>
        <taxon>BOP clade</taxon>
        <taxon>Pooideae</taxon>
        <taxon>Stipodae</taxon>
        <taxon>Brachypodieae</taxon>
        <taxon>Brachypodium</taxon>
    </lineage>
</organism>
<proteinExistence type="predicted"/>
<evidence type="ECO:0000256" key="1">
    <source>
        <dbReference type="ARBA" id="ARBA00004123"/>
    </source>
</evidence>
<dbReference type="PRINTS" id="PR00404">
    <property type="entry name" value="MADSDOMAIN"/>
</dbReference>
<dbReference type="PANTHER" id="PTHR48019">
    <property type="entry name" value="SERUM RESPONSE FACTOR HOMOLOG"/>
    <property type="match status" value="1"/>
</dbReference>
<reference evidence="7 8" key="1">
    <citation type="journal article" date="2010" name="Nature">
        <title>Genome sequencing and analysis of the model grass Brachypodium distachyon.</title>
        <authorList>
            <consortium name="International Brachypodium Initiative"/>
        </authorList>
    </citation>
    <scope>NUCLEOTIDE SEQUENCE [LARGE SCALE GENOMIC DNA]</scope>
    <source>
        <strain evidence="7 8">Bd21</strain>
    </source>
</reference>
<feature type="non-terminal residue" evidence="7">
    <location>
        <position position="180"/>
    </location>
</feature>
<evidence type="ECO:0000256" key="4">
    <source>
        <dbReference type="ARBA" id="ARBA00023163"/>
    </source>
</evidence>
<sequence length="180" mass="20402">MSRPRRERRLGVRYIDNDRERDISFYKRHSSMFKGAADFSVLTGTRVAVVLETNGGKMHSFGTPSADPIVDAFLSENPPIGPLTDDVTSASIAWLQNEVARLDMENTPEENKTKLSIEDTKKIQRENPGMVANFIFSKQEDLSLEDLIQLFHEYSRVQEVIERHTSYGKVIGQSLSLRIG</sequence>
<keyword evidence="2" id="KW-0805">Transcription regulation</keyword>
<evidence type="ECO:0000256" key="2">
    <source>
        <dbReference type="ARBA" id="ARBA00023015"/>
    </source>
</evidence>
<keyword evidence="9" id="KW-1185">Reference proteome</keyword>
<name>A0A2K2DS75_BRADI</name>
<dbReference type="ExpressionAtlas" id="A0A2K2DS75">
    <property type="expression patterns" value="baseline"/>
</dbReference>
<dbReference type="AlphaFoldDB" id="A0A2K2DS75"/>
<dbReference type="GO" id="GO:0046983">
    <property type="term" value="F:protein dimerization activity"/>
    <property type="evidence" value="ECO:0007669"/>
    <property type="project" value="InterPro"/>
</dbReference>
<dbReference type="GO" id="GO:0006357">
    <property type="term" value="P:regulation of transcription by RNA polymerase II"/>
    <property type="evidence" value="ECO:0000318"/>
    <property type="project" value="GO_Central"/>
</dbReference>
<dbReference type="Pfam" id="PF00319">
    <property type="entry name" value="SRF-TF"/>
    <property type="match status" value="1"/>
</dbReference>
<dbReference type="SUPFAM" id="SSF55455">
    <property type="entry name" value="SRF-like"/>
    <property type="match status" value="1"/>
</dbReference>
<dbReference type="PROSITE" id="PS50066">
    <property type="entry name" value="MADS_BOX_2"/>
    <property type="match status" value="1"/>
</dbReference>
<keyword evidence="5" id="KW-0539">Nucleus</keyword>
<dbReference type="GO" id="GO:0005634">
    <property type="term" value="C:nucleus"/>
    <property type="evidence" value="ECO:0007669"/>
    <property type="project" value="UniProtKB-SubCell"/>
</dbReference>
<protein>
    <recommendedName>
        <fullName evidence="6">MADS-box domain-containing protein</fullName>
    </recommendedName>
</protein>
<feature type="domain" description="MADS-box" evidence="6">
    <location>
        <begin position="5"/>
        <end position="65"/>
    </location>
</feature>
<keyword evidence="3" id="KW-0238">DNA-binding</keyword>
<dbReference type="Gramene" id="PNT77126">
    <property type="protein sequence ID" value="PNT77126"/>
    <property type="gene ID" value="BRADI_1g58100v3"/>
</dbReference>
<dbReference type="SMART" id="SM00432">
    <property type="entry name" value="MADS"/>
    <property type="match status" value="1"/>
</dbReference>
<dbReference type="Proteomes" id="UP000008810">
    <property type="component" value="Chromosome 1"/>
</dbReference>
<dbReference type="InterPro" id="IPR002100">
    <property type="entry name" value="TF_MADSbox"/>
</dbReference>
<gene>
    <name evidence="8" type="primary">LOC104581734</name>
    <name evidence="7" type="ORF">BRADI_1g58100v3</name>
</gene>
<evidence type="ECO:0000313" key="7">
    <source>
        <dbReference type="EMBL" id="PNT77126.1"/>
    </source>
</evidence>
<reference evidence="8" key="3">
    <citation type="submission" date="2018-08" db="UniProtKB">
        <authorList>
            <consortium name="EnsemblPlants"/>
        </authorList>
    </citation>
    <scope>IDENTIFICATION</scope>
    <source>
        <strain evidence="8">cv. Bd21</strain>
    </source>
</reference>